<evidence type="ECO:0000313" key="3">
    <source>
        <dbReference type="Proteomes" id="UP001446871"/>
    </source>
</evidence>
<evidence type="ECO:0000313" key="2">
    <source>
        <dbReference type="EMBL" id="KAK8072763.1"/>
    </source>
</evidence>
<proteinExistence type="predicted"/>
<sequence length="116" mass="13015">MPWGGRLKLGRNIDFNEDGELTILELDRKEGLNQDARVLDALDFSGSEKAAESAVGYTSQTCLQDHKQLPTGWNRFRQINFSAKHVGDVDSPAGRYDPARQIRDWLNQESTSKAPP</sequence>
<comment type="caution">
    <text evidence="2">The sequence shown here is derived from an EMBL/GenBank/DDBJ whole genome shotgun (WGS) entry which is preliminary data.</text>
</comment>
<dbReference type="EMBL" id="JAQQWM010000003">
    <property type="protein sequence ID" value="KAK8072763.1"/>
    <property type="molecule type" value="Genomic_DNA"/>
</dbReference>
<feature type="region of interest" description="Disordered" evidence="1">
    <location>
        <begin position="87"/>
        <end position="116"/>
    </location>
</feature>
<organism evidence="2 3">
    <name type="scientific">Apiospora saccharicola</name>
    <dbReference type="NCBI Taxonomy" id="335842"/>
    <lineage>
        <taxon>Eukaryota</taxon>
        <taxon>Fungi</taxon>
        <taxon>Dikarya</taxon>
        <taxon>Ascomycota</taxon>
        <taxon>Pezizomycotina</taxon>
        <taxon>Sordariomycetes</taxon>
        <taxon>Xylariomycetidae</taxon>
        <taxon>Amphisphaeriales</taxon>
        <taxon>Apiosporaceae</taxon>
        <taxon>Apiospora</taxon>
    </lineage>
</organism>
<name>A0ABR1VNC9_9PEZI</name>
<gene>
    <name evidence="2" type="ORF">PG996_006111</name>
</gene>
<evidence type="ECO:0000256" key="1">
    <source>
        <dbReference type="SAM" id="MobiDB-lite"/>
    </source>
</evidence>
<keyword evidence="3" id="KW-1185">Reference proteome</keyword>
<protein>
    <submittedName>
        <fullName evidence="2">Uncharacterized protein</fullName>
    </submittedName>
</protein>
<reference evidence="2 3" key="1">
    <citation type="submission" date="2023-01" db="EMBL/GenBank/DDBJ databases">
        <title>Analysis of 21 Apiospora genomes using comparative genomics revels a genus with tremendous synthesis potential of carbohydrate active enzymes and secondary metabolites.</title>
        <authorList>
            <person name="Sorensen T."/>
        </authorList>
    </citation>
    <scope>NUCLEOTIDE SEQUENCE [LARGE SCALE GENOMIC DNA]</scope>
    <source>
        <strain evidence="2 3">CBS 83171</strain>
    </source>
</reference>
<feature type="compositionally biased region" description="Polar residues" evidence="1">
    <location>
        <begin position="107"/>
        <end position="116"/>
    </location>
</feature>
<dbReference type="Proteomes" id="UP001446871">
    <property type="component" value="Unassembled WGS sequence"/>
</dbReference>
<accession>A0ABR1VNC9</accession>